<protein>
    <submittedName>
        <fullName evidence="2">Uncharacterized protein</fullName>
    </submittedName>
</protein>
<reference evidence="2" key="3">
    <citation type="journal article" date="2017" name="Nature">
        <title>Genome sequence of the progenitor of the wheat D genome Aegilops tauschii.</title>
        <authorList>
            <person name="Luo M.C."/>
            <person name="Gu Y.Q."/>
            <person name="Puiu D."/>
            <person name="Wang H."/>
            <person name="Twardziok S.O."/>
            <person name="Deal K.R."/>
            <person name="Huo N."/>
            <person name="Zhu T."/>
            <person name="Wang L."/>
            <person name="Wang Y."/>
            <person name="McGuire P.E."/>
            <person name="Liu S."/>
            <person name="Long H."/>
            <person name="Ramasamy R.K."/>
            <person name="Rodriguez J.C."/>
            <person name="Van S.L."/>
            <person name="Yuan L."/>
            <person name="Wang Z."/>
            <person name="Xia Z."/>
            <person name="Xiao L."/>
            <person name="Anderson O.D."/>
            <person name="Ouyang S."/>
            <person name="Liang Y."/>
            <person name="Zimin A.V."/>
            <person name="Pertea G."/>
            <person name="Qi P."/>
            <person name="Bennetzen J.L."/>
            <person name="Dai X."/>
            <person name="Dawson M.W."/>
            <person name="Muller H.G."/>
            <person name="Kugler K."/>
            <person name="Rivarola-Duarte L."/>
            <person name="Spannagl M."/>
            <person name="Mayer K.F.X."/>
            <person name="Lu F.H."/>
            <person name="Bevan M.W."/>
            <person name="Leroy P."/>
            <person name="Li P."/>
            <person name="You F.M."/>
            <person name="Sun Q."/>
            <person name="Liu Z."/>
            <person name="Lyons E."/>
            <person name="Wicker T."/>
            <person name="Salzberg S.L."/>
            <person name="Devos K.M."/>
            <person name="Dvorak J."/>
        </authorList>
    </citation>
    <scope>NUCLEOTIDE SEQUENCE [LARGE SCALE GENOMIC DNA]</scope>
    <source>
        <strain evidence="2">cv. AL8/78</strain>
    </source>
</reference>
<dbReference type="Proteomes" id="UP000015105">
    <property type="component" value="Chromosome 3D"/>
</dbReference>
<dbReference type="AlphaFoldDB" id="A0A453ENA8"/>
<reference evidence="2" key="5">
    <citation type="journal article" date="2021" name="G3 (Bethesda)">
        <title>Aegilops tauschii genome assembly Aet v5.0 features greater sequence contiguity and improved annotation.</title>
        <authorList>
            <person name="Wang L."/>
            <person name="Zhu T."/>
            <person name="Rodriguez J.C."/>
            <person name="Deal K.R."/>
            <person name="Dubcovsky J."/>
            <person name="McGuire P.E."/>
            <person name="Lux T."/>
            <person name="Spannagl M."/>
            <person name="Mayer K.F.X."/>
            <person name="Baldrich P."/>
            <person name="Meyers B.C."/>
            <person name="Huo N."/>
            <person name="Gu Y.Q."/>
            <person name="Zhou H."/>
            <person name="Devos K.M."/>
            <person name="Bennetzen J.L."/>
            <person name="Unver T."/>
            <person name="Budak H."/>
            <person name="Gulick P.J."/>
            <person name="Galiba G."/>
            <person name="Kalapos B."/>
            <person name="Nelson D.R."/>
            <person name="Li P."/>
            <person name="You F.M."/>
            <person name="Luo M.C."/>
            <person name="Dvorak J."/>
        </authorList>
    </citation>
    <scope>NUCLEOTIDE SEQUENCE [LARGE SCALE GENOMIC DNA]</scope>
    <source>
        <strain evidence="2">cv. AL8/78</strain>
    </source>
</reference>
<evidence type="ECO:0000313" key="3">
    <source>
        <dbReference type="Proteomes" id="UP000015105"/>
    </source>
</evidence>
<feature type="region of interest" description="Disordered" evidence="1">
    <location>
        <begin position="42"/>
        <end position="93"/>
    </location>
</feature>
<dbReference type="Gramene" id="AET3Gv20406200.19">
    <property type="protein sequence ID" value="AET3Gv20406200.19"/>
    <property type="gene ID" value="AET3Gv20406200"/>
</dbReference>
<accession>A0A453ENA8</accession>
<sequence>QFRYNAMLSRTQFTKMSRSRGVRWDGGAGGLAVAVEEVGAEEELSAGQGQAGQKVSAGLEDPGGEAGATRGLAEGQRGALAWRSPTEGRGGALPRGWRRKTVCFQTRGISVLLYVFTWLGRTPSDNYFGTEGVLGIN</sequence>
<reference evidence="3" key="2">
    <citation type="journal article" date="2017" name="Nat. Plants">
        <title>The Aegilops tauschii genome reveals multiple impacts of transposons.</title>
        <authorList>
            <person name="Zhao G."/>
            <person name="Zou C."/>
            <person name="Li K."/>
            <person name="Wang K."/>
            <person name="Li T."/>
            <person name="Gao L."/>
            <person name="Zhang X."/>
            <person name="Wang H."/>
            <person name="Yang Z."/>
            <person name="Liu X."/>
            <person name="Jiang W."/>
            <person name="Mao L."/>
            <person name="Kong X."/>
            <person name="Jiao Y."/>
            <person name="Jia J."/>
        </authorList>
    </citation>
    <scope>NUCLEOTIDE SEQUENCE [LARGE SCALE GENOMIC DNA]</scope>
    <source>
        <strain evidence="3">cv. AL8/78</strain>
    </source>
</reference>
<organism evidence="2 3">
    <name type="scientific">Aegilops tauschii subsp. strangulata</name>
    <name type="common">Goatgrass</name>
    <dbReference type="NCBI Taxonomy" id="200361"/>
    <lineage>
        <taxon>Eukaryota</taxon>
        <taxon>Viridiplantae</taxon>
        <taxon>Streptophyta</taxon>
        <taxon>Embryophyta</taxon>
        <taxon>Tracheophyta</taxon>
        <taxon>Spermatophyta</taxon>
        <taxon>Magnoliopsida</taxon>
        <taxon>Liliopsida</taxon>
        <taxon>Poales</taxon>
        <taxon>Poaceae</taxon>
        <taxon>BOP clade</taxon>
        <taxon>Pooideae</taxon>
        <taxon>Triticodae</taxon>
        <taxon>Triticeae</taxon>
        <taxon>Triticinae</taxon>
        <taxon>Aegilops</taxon>
    </lineage>
</organism>
<reference evidence="3" key="1">
    <citation type="journal article" date="2014" name="Science">
        <title>Ancient hybridizations among the ancestral genomes of bread wheat.</title>
        <authorList>
            <consortium name="International Wheat Genome Sequencing Consortium,"/>
            <person name="Marcussen T."/>
            <person name="Sandve S.R."/>
            <person name="Heier L."/>
            <person name="Spannagl M."/>
            <person name="Pfeifer M."/>
            <person name="Jakobsen K.S."/>
            <person name="Wulff B.B."/>
            <person name="Steuernagel B."/>
            <person name="Mayer K.F."/>
            <person name="Olsen O.A."/>
        </authorList>
    </citation>
    <scope>NUCLEOTIDE SEQUENCE [LARGE SCALE GENOMIC DNA]</scope>
    <source>
        <strain evidence="3">cv. AL8/78</strain>
    </source>
</reference>
<dbReference type="EnsemblPlants" id="AET3Gv20406200.19">
    <property type="protein sequence ID" value="AET3Gv20406200.19"/>
    <property type="gene ID" value="AET3Gv20406200"/>
</dbReference>
<evidence type="ECO:0000313" key="2">
    <source>
        <dbReference type="EnsemblPlants" id="AET3Gv20406200.19"/>
    </source>
</evidence>
<keyword evidence="3" id="KW-1185">Reference proteome</keyword>
<reference evidence="2" key="4">
    <citation type="submission" date="2019-03" db="UniProtKB">
        <authorList>
            <consortium name="EnsemblPlants"/>
        </authorList>
    </citation>
    <scope>IDENTIFICATION</scope>
</reference>
<proteinExistence type="predicted"/>
<evidence type="ECO:0000256" key="1">
    <source>
        <dbReference type="SAM" id="MobiDB-lite"/>
    </source>
</evidence>
<name>A0A453ENA8_AEGTS</name>